<keyword evidence="5" id="KW-0472">Membrane</keyword>
<dbReference type="AlphaFoldDB" id="A0AA37V2J1"/>
<dbReference type="SUPFAM" id="SSF58104">
    <property type="entry name" value="Methyl-accepting chemotaxis protein (MCP) signaling domain"/>
    <property type="match status" value="1"/>
</dbReference>
<feature type="transmembrane region" description="Helical" evidence="5">
    <location>
        <begin position="191"/>
        <end position="211"/>
    </location>
</feature>
<dbReference type="GO" id="GO:0007165">
    <property type="term" value="P:signal transduction"/>
    <property type="evidence" value="ECO:0007669"/>
    <property type="project" value="UniProtKB-KW"/>
</dbReference>
<dbReference type="InterPro" id="IPR024478">
    <property type="entry name" value="HlyB_4HB_MCP"/>
</dbReference>
<evidence type="ECO:0000256" key="1">
    <source>
        <dbReference type="ARBA" id="ARBA00022481"/>
    </source>
</evidence>
<dbReference type="Pfam" id="PF18947">
    <property type="entry name" value="HAMP_2"/>
    <property type="match status" value="1"/>
</dbReference>
<dbReference type="PANTHER" id="PTHR43531:SF14">
    <property type="entry name" value="METHYL-ACCEPTING CHEMOTAXIS PROTEIN I-RELATED"/>
    <property type="match status" value="1"/>
</dbReference>
<evidence type="ECO:0000259" key="7">
    <source>
        <dbReference type="PROSITE" id="PS50885"/>
    </source>
</evidence>
<dbReference type="InterPro" id="IPR003660">
    <property type="entry name" value="HAMP_dom"/>
</dbReference>
<evidence type="ECO:0000259" key="6">
    <source>
        <dbReference type="PROSITE" id="PS50111"/>
    </source>
</evidence>
<dbReference type="PROSITE" id="PS50111">
    <property type="entry name" value="CHEMOTAXIS_TRANSDUC_2"/>
    <property type="match status" value="1"/>
</dbReference>
<proteinExistence type="inferred from homology"/>
<name>A0AA37V2J1_9BACT</name>
<dbReference type="Proteomes" id="UP001161325">
    <property type="component" value="Unassembled WGS sequence"/>
</dbReference>
<dbReference type="Pfam" id="PF00015">
    <property type="entry name" value="MCPsignal"/>
    <property type="match status" value="1"/>
</dbReference>
<sequence>MTWFDNLRLSRKLALAFTSLVALMLGLGGVAYTQLGAIRANTVDIADNWLVGTRTLGEVRRSAFQLRIGARDAILARTDEARAGALKAIASARDSVAAARHRYEATITTAEERELNKAIWAAFTEYDTGVKPLLDAVEQRDFIAAVTALDAIQPAGSRLTAAIAAAVDFNTRGAQQASADAADTFTRGKQLVVGVLFAAVLLSIVLAVTLVRGIAIPVGRVTGQLRLLADGDVTGTADGARDADAARRDEVGTLAAACADLRRSQRAIAGAAEALGDGDLSVAVDPRGERDVLGHAFVRLRATVERLTGDVASLTVAAREGRLDTRADAARYRGAFAELMDGLNATLDAVVAPMQESTAVLERLAQRDLTARVNGDYAGDHARVKDALNAAVDALGEALREVASASDQVAAAGGQIAGGAQVLAEGASEQAATLEEVAASVHELNAMAERSVENAGEARALAATTQSSATAGAEKMTRLASALDAIKTSADQTVRIVKTIDEIAFQTNLLALNAAVEAARAGDAGRGFAVVAEEVRALALRSAEAARNTAALIEESAQRVAGGVVLGQQVAADFSEMTRQVSRTSEVVTEIAAASEQQTGGVRQIVQAIGEMNGATQQTAANAEEAAAAAEELSAQAARLQEVVGEFRLGTSQAAPAAPRAAGEAQASRSPRRHSLV</sequence>
<dbReference type="RefSeq" id="WP_284349786.1">
    <property type="nucleotide sequence ID" value="NZ_BRXS01000003.1"/>
</dbReference>
<reference evidence="8" key="1">
    <citation type="submission" date="2022-08" db="EMBL/GenBank/DDBJ databases">
        <title>Draft genome sequencing of Roseisolibacter agri AW1220.</title>
        <authorList>
            <person name="Tobiishi Y."/>
            <person name="Tonouchi A."/>
        </authorList>
    </citation>
    <scope>NUCLEOTIDE SEQUENCE</scope>
    <source>
        <strain evidence="8">AW1220</strain>
    </source>
</reference>
<feature type="domain" description="HAMP" evidence="7">
    <location>
        <begin position="266"/>
        <end position="312"/>
    </location>
</feature>
<evidence type="ECO:0000313" key="8">
    <source>
        <dbReference type="EMBL" id="GLC25332.1"/>
    </source>
</evidence>
<keyword evidence="5" id="KW-0812">Transmembrane</keyword>
<dbReference type="PANTHER" id="PTHR43531">
    <property type="entry name" value="PROTEIN ICFG"/>
    <property type="match status" value="1"/>
</dbReference>
<feature type="domain" description="Methyl-accepting transducer" evidence="6">
    <location>
        <begin position="405"/>
        <end position="634"/>
    </location>
</feature>
<feature type="compositionally biased region" description="Low complexity" evidence="4">
    <location>
        <begin position="652"/>
        <end position="669"/>
    </location>
</feature>
<evidence type="ECO:0000256" key="3">
    <source>
        <dbReference type="PROSITE-ProRule" id="PRU00284"/>
    </source>
</evidence>
<keyword evidence="3" id="KW-0807">Transducer</keyword>
<dbReference type="SMART" id="SM00283">
    <property type="entry name" value="MA"/>
    <property type="match status" value="1"/>
</dbReference>
<dbReference type="SMART" id="SM00304">
    <property type="entry name" value="HAMP"/>
    <property type="match status" value="2"/>
</dbReference>
<dbReference type="EMBL" id="BRXS01000003">
    <property type="protein sequence ID" value="GLC25332.1"/>
    <property type="molecule type" value="Genomic_DNA"/>
</dbReference>
<dbReference type="GO" id="GO:0004888">
    <property type="term" value="F:transmembrane signaling receptor activity"/>
    <property type="evidence" value="ECO:0007669"/>
    <property type="project" value="TreeGrafter"/>
</dbReference>
<dbReference type="InterPro" id="IPR004089">
    <property type="entry name" value="MCPsignal_dom"/>
</dbReference>
<organism evidence="8 9">
    <name type="scientific">Roseisolibacter agri</name>
    <dbReference type="NCBI Taxonomy" id="2014610"/>
    <lineage>
        <taxon>Bacteria</taxon>
        <taxon>Pseudomonadati</taxon>
        <taxon>Gemmatimonadota</taxon>
        <taxon>Gemmatimonadia</taxon>
        <taxon>Gemmatimonadales</taxon>
        <taxon>Gemmatimonadaceae</taxon>
        <taxon>Roseisolibacter</taxon>
    </lineage>
</organism>
<keyword evidence="5" id="KW-1133">Transmembrane helix</keyword>
<dbReference type="Pfam" id="PF12729">
    <property type="entry name" value="4HB_MCP_1"/>
    <property type="match status" value="1"/>
</dbReference>
<dbReference type="InterPro" id="IPR051310">
    <property type="entry name" value="MCP_chemotaxis"/>
</dbReference>
<accession>A0AA37V2J1</accession>
<evidence type="ECO:0000256" key="2">
    <source>
        <dbReference type="ARBA" id="ARBA00029447"/>
    </source>
</evidence>
<comment type="caution">
    <text evidence="8">The sequence shown here is derived from an EMBL/GenBank/DDBJ whole genome shotgun (WGS) entry which is preliminary data.</text>
</comment>
<evidence type="ECO:0008006" key="10">
    <source>
        <dbReference type="Google" id="ProtNLM"/>
    </source>
</evidence>
<keyword evidence="1" id="KW-0488">Methylation</keyword>
<comment type="similarity">
    <text evidence="2">Belongs to the methyl-accepting chemotaxis (MCP) protein family.</text>
</comment>
<protein>
    <recommendedName>
        <fullName evidence="10">Methyl-accepting chemotaxis protein</fullName>
    </recommendedName>
</protein>
<dbReference type="Gene3D" id="1.10.287.950">
    <property type="entry name" value="Methyl-accepting chemotaxis protein"/>
    <property type="match status" value="1"/>
</dbReference>
<keyword evidence="9" id="KW-1185">Reference proteome</keyword>
<evidence type="ECO:0000256" key="5">
    <source>
        <dbReference type="SAM" id="Phobius"/>
    </source>
</evidence>
<evidence type="ECO:0000256" key="4">
    <source>
        <dbReference type="SAM" id="MobiDB-lite"/>
    </source>
</evidence>
<dbReference type="PROSITE" id="PS50885">
    <property type="entry name" value="HAMP"/>
    <property type="match status" value="2"/>
</dbReference>
<dbReference type="GO" id="GO:0005886">
    <property type="term" value="C:plasma membrane"/>
    <property type="evidence" value="ECO:0007669"/>
    <property type="project" value="TreeGrafter"/>
</dbReference>
<gene>
    <name evidence="8" type="ORF">rosag_18450</name>
</gene>
<dbReference type="GO" id="GO:0006935">
    <property type="term" value="P:chemotaxis"/>
    <property type="evidence" value="ECO:0007669"/>
    <property type="project" value="UniProtKB-KW"/>
</dbReference>
<dbReference type="Gene3D" id="1.20.120.1530">
    <property type="match status" value="1"/>
</dbReference>
<feature type="region of interest" description="Disordered" evidence="4">
    <location>
        <begin position="651"/>
        <end position="677"/>
    </location>
</feature>
<evidence type="ECO:0000313" key="9">
    <source>
        <dbReference type="Proteomes" id="UP001161325"/>
    </source>
</evidence>
<feature type="domain" description="HAMP" evidence="7">
    <location>
        <begin position="348"/>
        <end position="400"/>
    </location>
</feature>